<dbReference type="GO" id="GO:0004519">
    <property type="term" value="F:endonuclease activity"/>
    <property type="evidence" value="ECO:0007669"/>
    <property type="project" value="InterPro"/>
</dbReference>
<dbReference type="GO" id="GO:0003677">
    <property type="term" value="F:DNA binding"/>
    <property type="evidence" value="ECO:0007669"/>
    <property type="project" value="InterPro"/>
</dbReference>
<proteinExistence type="predicted"/>
<feature type="domain" description="Restriction endonuclease type IV Mrr" evidence="1">
    <location>
        <begin position="209"/>
        <end position="305"/>
    </location>
</feature>
<evidence type="ECO:0000259" key="1">
    <source>
        <dbReference type="Pfam" id="PF04471"/>
    </source>
</evidence>
<dbReference type="EMBL" id="PPEG02000002">
    <property type="protein sequence ID" value="PWN63987.1"/>
    <property type="molecule type" value="Genomic_DNA"/>
</dbReference>
<protein>
    <recommendedName>
        <fullName evidence="1">Restriction endonuclease type IV Mrr domain-containing protein</fullName>
    </recommendedName>
</protein>
<dbReference type="GO" id="GO:0009307">
    <property type="term" value="P:DNA restriction-modification system"/>
    <property type="evidence" value="ECO:0007669"/>
    <property type="project" value="InterPro"/>
</dbReference>
<dbReference type="InterPro" id="IPR007560">
    <property type="entry name" value="Restrct_endonuc_IV_Mrr"/>
</dbReference>
<organism evidence="2 3">
    <name type="scientific">Chryseobacterium viscerum</name>
    <dbReference type="NCBI Taxonomy" id="1037377"/>
    <lineage>
        <taxon>Bacteria</taxon>
        <taxon>Pseudomonadati</taxon>
        <taxon>Bacteroidota</taxon>
        <taxon>Flavobacteriia</taxon>
        <taxon>Flavobacteriales</taxon>
        <taxon>Weeksellaceae</taxon>
        <taxon>Chryseobacterium group</taxon>
        <taxon>Chryseobacterium</taxon>
    </lineage>
</organism>
<evidence type="ECO:0000313" key="2">
    <source>
        <dbReference type="EMBL" id="PWN63987.1"/>
    </source>
</evidence>
<dbReference type="RefSeq" id="WP_103233822.1">
    <property type="nucleotide sequence ID" value="NZ_PPEG02000002.1"/>
</dbReference>
<accession>A0A316WRW7</accession>
<dbReference type="AlphaFoldDB" id="A0A316WRW7"/>
<dbReference type="SUPFAM" id="SSF52980">
    <property type="entry name" value="Restriction endonuclease-like"/>
    <property type="match status" value="1"/>
</dbReference>
<dbReference type="Proteomes" id="UP000236413">
    <property type="component" value="Unassembled WGS sequence"/>
</dbReference>
<dbReference type="InterPro" id="IPR011335">
    <property type="entry name" value="Restrct_endonuc-II-like"/>
</dbReference>
<name>A0A316WRW7_9FLAO</name>
<sequence length="349" mass="40852">MEEDIHSHNREKYESLSEDDFFNRTEYSLLLEYALTDGYKEYSKQDTKSNNGLITTVTSVVQGFFVDDNRTRAIISDVANLQLIPEKISNQIQNLILIDHIYEGYEYLLVKSRDKIFTFNIQLYFSIKELVRLMDLYVSCKIEKFLTNKDGTLLVLDTGQTKFLISGMLTTETQEIERAVLTSKLEEAKPFFEFKAIKKVDWSKLKDNKGDYFEKLTETLLPLEPNLTDIKSIGKTNASDRGRDFLVVEKSFDTFGNPFEKKWLVQCKFSEKSISPKTIPDWVNRTVEHQADGYWLITNNDLTPDLFDQLNDVPKNKHYKFETRMWQRNTFDIKLATRPEVFVTGLYFD</sequence>
<gene>
    <name evidence="2" type="ORF">C1634_005165</name>
</gene>
<evidence type="ECO:0000313" key="3">
    <source>
        <dbReference type="Proteomes" id="UP000236413"/>
    </source>
</evidence>
<dbReference type="Pfam" id="PF04471">
    <property type="entry name" value="Mrr_cat"/>
    <property type="match status" value="1"/>
</dbReference>
<reference evidence="2 3" key="1">
    <citation type="submission" date="2018-04" db="EMBL/GenBank/DDBJ databases">
        <title>Chryseobacterium oncorhynchi 701B-08T from rainbow trout, and Chryseobacterium viscerum 687B-08T from diseased fish.</title>
        <authorList>
            <person name="Jeong J.-J."/>
            <person name="Lee Y.J."/>
            <person name="Pathiraja D."/>
            <person name="Park B."/>
            <person name="Choi I.-G."/>
            <person name="Kim K.D."/>
        </authorList>
    </citation>
    <scope>NUCLEOTIDE SEQUENCE [LARGE SCALE GENOMIC DNA]</scope>
    <source>
        <strain evidence="2 3">687B-08</strain>
    </source>
</reference>
<comment type="caution">
    <text evidence="2">The sequence shown here is derived from an EMBL/GenBank/DDBJ whole genome shotgun (WGS) entry which is preliminary data.</text>
</comment>